<dbReference type="InterPro" id="IPR003959">
    <property type="entry name" value="ATPase_AAA_core"/>
</dbReference>
<dbReference type="EMBL" id="VCKX01000011">
    <property type="protein sequence ID" value="TMR38112.1"/>
    <property type="molecule type" value="Genomic_DNA"/>
</dbReference>
<keyword evidence="2 3" id="KW-0067">ATP-binding</keyword>
<gene>
    <name evidence="5" type="ORF">ETD85_05615</name>
</gene>
<organism evidence="5 6">
    <name type="scientific">Nonomuraea zeae</name>
    <dbReference type="NCBI Taxonomy" id="1642303"/>
    <lineage>
        <taxon>Bacteria</taxon>
        <taxon>Bacillati</taxon>
        <taxon>Actinomycetota</taxon>
        <taxon>Actinomycetes</taxon>
        <taxon>Streptosporangiales</taxon>
        <taxon>Streptosporangiaceae</taxon>
        <taxon>Nonomuraea</taxon>
    </lineage>
</organism>
<dbReference type="FunFam" id="3.40.50.300:FF:000012">
    <property type="entry name" value="Transitional endoplasmic reticulum ATPase"/>
    <property type="match status" value="1"/>
</dbReference>
<dbReference type="PROSITE" id="PS00674">
    <property type="entry name" value="AAA"/>
    <property type="match status" value="1"/>
</dbReference>
<comment type="similarity">
    <text evidence="3">Belongs to the AAA ATPase family.</text>
</comment>
<dbReference type="Gene3D" id="1.10.8.60">
    <property type="match status" value="1"/>
</dbReference>
<comment type="caution">
    <text evidence="5">The sequence shown here is derived from an EMBL/GenBank/DDBJ whole genome shotgun (WGS) entry which is preliminary data.</text>
</comment>
<dbReference type="GO" id="GO:0005524">
    <property type="term" value="F:ATP binding"/>
    <property type="evidence" value="ECO:0007669"/>
    <property type="project" value="UniProtKB-KW"/>
</dbReference>
<keyword evidence="6" id="KW-1185">Reference proteome</keyword>
<dbReference type="InterPro" id="IPR003960">
    <property type="entry name" value="ATPase_AAA_CS"/>
</dbReference>
<protein>
    <submittedName>
        <fullName evidence="5">ATP-binding protein</fullName>
    </submittedName>
</protein>
<dbReference type="SMART" id="SM00382">
    <property type="entry name" value="AAA"/>
    <property type="match status" value="1"/>
</dbReference>
<evidence type="ECO:0000313" key="5">
    <source>
        <dbReference type="EMBL" id="TMR38112.1"/>
    </source>
</evidence>
<dbReference type="InterPro" id="IPR050168">
    <property type="entry name" value="AAA_ATPase_domain"/>
</dbReference>
<dbReference type="PANTHER" id="PTHR23077">
    <property type="entry name" value="AAA-FAMILY ATPASE"/>
    <property type="match status" value="1"/>
</dbReference>
<dbReference type="Pfam" id="PF00004">
    <property type="entry name" value="AAA"/>
    <property type="match status" value="1"/>
</dbReference>
<name>A0A5S4GZM5_9ACTN</name>
<accession>A0A5S4GZM5</accession>
<dbReference type="Gene3D" id="3.40.50.300">
    <property type="entry name" value="P-loop containing nucleotide triphosphate hydrolases"/>
    <property type="match status" value="1"/>
</dbReference>
<keyword evidence="1 3" id="KW-0547">Nucleotide-binding</keyword>
<dbReference type="Proteomes" id="UP000306628">
    <property type="component" value="Unassembled WGS sequence"/>
</dbReference>
<dbReference type="InterPro" id="IPR003593">
    <property type="entry name" value="AAA+_ATPase"/>
</dbReference>
<dbReference type="GO" id="GO:0016887">
    <property type="term" value="F:ATP hydrolysis activity"/>
    <property type="evidence" value="ECO:0007669"/>
    <property type="project" value="InterPro"/>
</dbReference>
<reference evidence="5 6" key="1">
    <citation type="submission" date="2019-05" db="EMBL/GenBank/DDBJ databases">
        <title>Draft genome sequence of Nonomuraea zeae DSM 100528.</title>
        <authorList>
            <person name="Saricaoglu S."/>
            <person name="Isik K."/>
        </authorList>
    </citation>
    <scope>NUCLEOTIDE SEQUENCE [LARGE SCALE GENOMIC DNA]</scope>
    <source>
        <strain evidence="5 6">DSM 100528</strain>
    </source>
</reference>
<evidence type="ECO:0000256" key="3">
    <source>
        <dbReference type="RuleBase" id="RU003651"/>
    </source>
</evidence>
<dbReference type="SUPFAM" id="SSF52540">
    <property type="entry name" value="P-loop containing nucleoside triphosphate hydrolases"/>
    <property type="match status" value="1"/>
</dbReference>
<evidence type="ECO:0000256" key="2">
    <source>
        <dbReference type="ARBA" id="ARBA00022840"/>
    </source>
</evidence>
<evidence type="ECO:0000256" key="1">
    <source>
        <dbReference type="ARBA" id="ARBA00022741"/>
    </source>
</evidence>
<dbReference type="AlphaFoldDB" id="A0A5S4GZM5"/>
<feature type="domain" description="AAA+ ATPase" evidence="4">
    <location>
        <begin position="187"/>
        <end position="322"/>
    </location>
</feature>
<dbReference type="OrthoDB" id="9809379at2"/>
<dbReference type="PANTHER" id="PTHR23077:SF171">
    <property type="entry name" value="NUCLEAR VALOSIN-CONTAINING PROTEIN-LIKE"/>
    <property type="match status" value="1"/>
</dbReference>
<evidence type="ECO:0000313" key="6">
    <source>
        <dbReference type="Proteomes" id="UP000306628"/>
    </source>
</evidence>
<proteinExistence type="inferred from homology"/>
<dbReference type="InterPro" id="IPR027417">
    <property type="entry name" value="P-loop_NTPase"/>
</dbReference>
<sequence>MVSEEDFSGWGRLARVRRVVGNGCRVYLDIPTGQTGWIDTSEPVDFKPGDTVLLGTNREIELAPEEVWSEDPWVAVVRIKNPDKTVVESGGSAKVIPTRSDIEYHPGNTVEATAAGVQSVLSERPIKLFDLPEVDDSSIEPYIYDVSKIKENYSDFAGLHEVIARAKRLIEIPLRHADELAEIGARRVKGVLFTGAPGTGKTMLARIIARESGATFYQISGPEVVSKWHGQTEEILRRLFAHAESRERAIIFFDEIDSIASQRDEDAHEASKRTVAQLLTLMDGFNASNVMVIATTNRPQDIDRALLRPGRFDWEITFPLPDRGDREAILRTGAQRVETYGVLPIREIADRSDSWSPAELMLIWAEAALLAVTDGRRVIMWEDCVGGFERASTQRARPIDVSPSN</sequence>
<evidence type="ECO:0000259" key="4">
    <source>
        <dbReference type="SMART" id="SM00382"/>
    </source>
</evidence>